<organism evidence="1 2">
    <name type="scientific">Alosa alosa</name>
    <name type="common">allis shad</name>
    <dbReference type="NCBI Taxonomy" id="278164"/>
    <lineage>
        <taxon>Eukaryota</taxon>
        <taxon>Metazoa</taxon>
        <taxon>Chordata</taxon>
        <taxon>Craniata</taxon>
        <taxon>Vertebrata</taxon>
        <taxon>Euteleostomi</taxon>
        <taxon>Actinopterygii</taxon>
        <taxon>Neopterygii</taxon>
        <taxon>Teleostei</taxon>
        <taxon>Clupei</taxon>
        <taxon>Clupeiformes</taxon>
        <taxon>Clupeoidei</taxon>
        <taxon>Clupeidae</taxon>
        <taxon>Alosa</taxon>
    </lineage>
</organism>
<dbReference type="EMBL" id="JADWDJ010000010">
    <property type="protein sequence ID" value="KAG5275336.1"/>
    <property type="molecule type" value="Genomic_DNA"/>
</dbReference>
<proteinExistence type="predicted"/>
<reference evidence="1" key="1">
    <citation type="submission" date="2020-10" db="EMBL/GenBank/DDBJ databases">
        <title>Chromosome-scale genome assembly of the Allis shad, Alosa alosa.</title>
        <authorList>
            <person name="Margot Z."/>
            <person name="Christophe K."/>
            <person name="Cabau C."/>
            <person name="Louis A."/>
            <person name="Berthelot C."/>
            <person name="Parey E."/>
            <person name="Roest Crollius H."/>
            <person name="Montfort J."/>
            <person name="Robinson-Rechavi M."/>
            <person name="Bucao C."/>
            <person name="Bouchez O."/>
            <person name="Gislard M."/>
            <person name="Lluch J."/>
            <person name="Milhes M."/>
            <person name="Lampietro C."/>
            <person name="Lopez Roques C."/>
            <person name="Donnadieu C."/>
            <person name="Braasch I."/>
            <person name="Desvignes T."/>
            <person name="Postlethwait J."/>
            <person name="Bobe J."/>
            <person name="Guiguen Y."/>
        </authorList>
    </citation>
    <scope>NUCLEOTIDE SEQUENCE</scope>
    <source>
        <strain evidence="1">M-15738</strain>
        <tissue evidence="1">Blood</tissue>
    </source>
</reference>
<evidence type="ECO:0000313" key="2">
    <source>
        <dbReference type="Proteomes" id="UP000823561"/>
    </source>
</evidence>
<accession>A0AAV6GR27</accession>
<sequence length="9" mass="1049">MTPKLSLYP</sequence>
<keyword evidence="2" id="KW-1185">Reference proteome</keyword>
<name>A0AAV6GR27_9TELE</name>
<comment type="caution">
    <text evidence="1">The sequence shown here is derived from an EMBL/GenBank/DDBJ whole genome shotgun (WGS) entry which is preliminary data.</text>
</comment>
<gene>
    <name evidence="1" type="ORF">AALO_G00146310</name>
</gene>
<dbReference type="Proteomes" id="UP000823561">
    <property type="component" value="Chromosome 10"/>
</dbReference>
<evidence type="ECO:0000313" key="1">
    <source>
        <dbReference type="EMBL" id="KAG5275336.1"/>
    </source>
</evidence>
<protein>
    <submittedName>
        <fullName evidence="1">Uncharacterized protein</fullName>
    </submittedName>
</protein>